<protein>
    <submittedName>
        <fullName evidence="1">Uncharacterized protein</fullName>
    </submittedName>
</protein>
<sequence>MKKTFLFYGFGAEYVLHPIYEELIKKGETCIEIDALTIKNSRSMIKKLVGEPVVLVTSAHLLLDQKSFTDYYPTDSKFYSVMEIISLINPLKSVFFPHDLTEPFIEYEDQYLNQLDLFLSPGEPFSTIYSQYVKTEEVGWIKYRSNQTPTYAKLTAKSGRAIWFLSDFILYLTMGMEKSYEVLAPILTQGVSVKLPLWQGSNEFEDYFTAKGVRMYPAVMNAVELIQQHDIILTNGLSSIIAESYYSGKTTVNITERSHYGNKMSVLKKNFPDLIFYENIVDFKLPEVPEKSRKPTLKPFDMDKAISFIIN</sequence>
<dbReference type="Proteomes" id="UP000177159">
    <property type="component" value="Unassembled WGS sequence"/>
</dbReference>
<comment type="caution">
    <text evidence="1">The sequence shown here is derived from an EMBL/GenBank/DDBJ whole genome shotgun (WGS) entry which is preliminary data.</text>
</comment>
<evidence type="ECO:0000313" key="1">
    <source>
        <dbReference type="EMBL" id="OGK22814.1"/>
    </source>
</evidence>
<gene>
    <name evidence="1" type="ORF">A3C24_04315</name>
</gene>
<dbReference type="EMBL" id="MFZM01000032">
    <property type="protein sequence ID" value="OGK22814.1"/>
    <property type="molecule type" value="Genomic_DNA"/>
</dbReference>
<name>A0A1F7GVI0_9BACT</name>
<evidence type="ECO:0000313" key="2">
    <source>
        <dbReference type="Proteomes" id="UP000177159"/>
    </source>
</evidence>
<dbReference type="AlphaFoldDB" id="A0A1F7GVI0"/>
<organism evidence="1 2">
    <name type="scientific">Candidatus Roizmanbacteria bacterium RIFCSPHIGHO2_02_FULL_37_24</name>
    <dbReference type="NCBI Taxonomy" id="1802037"/>
    <lineage>
        <taxon>Bacteria</taxon>
        <taxon>Candidatus Roizmaniibacteriota</taxon>
    </lineage>
</organism>
<accession>A0A1F7GVI0</accession>
<proteinExistence type="predicted"/>
<reference evidence="1 2" key="1">
    <citation type="journal article" date="2016" name="Nat. Commun.">
        <title>Thousands of microbial genomes shed light on interconnected biogeochemical processes in an aquifer system.</title>
        <authorList>
            <person name="Anantharaman K."/>
            <person name="Brown C.T."/>
            <person name="Hug L.A."/>
            <person name="Sharon I."/>
            <person name="Castelle C.J."/>
            <person name="Probst A.J."/>
            <person name="Thomas B.C."/>
            <person name="Singh A."/>
            <person name="Wilkins M.J."/>
            <person name="Karaoz U."/>
            <person name="Brodie E.L."/>
            <person name="Williams K.H."/>
            <person name="Hubbard S.S."/>
            <person name="Banfield J.F."/>
        </authorList>
    </citation>
    <scope>NUCLEOTIDE SEQUENCE [LARGE SCALE GENOMIC DNA]</scope>
</reference>